<name>A0ABW5GN63_9PSEU</name>
<gene>
    <name evidence="1" type="ORF">ACFSYJ_27150</name>
</gene>
<organism evidence="1 2">
    <name type="scientific">Amycolatopsis samaneae</name>
    <dbReference type="NCBI Taxonomy" id="664691"/>
    <lineage>
        <taxon>Bacteria</taxon>
        <taxon>Bacillati</taxon>
        <taxon>Actinomycetota</taxon>
        <taxon>Actinomycetes</taxon>
        <taxon>Pseudonocardiales</taxon>
        <taxon>Pseudonocardiaceae</taxon>
        <taxon>Amycolatopsis</taxon>
    </lineage>
</organism>
<proteinExistence type="predicted"/>
<dbReference type="InterPro" id="IPR019587">
    <property type="entry name" value="Polyketide_cyclase/dehydratase"/>
</dbReference>
<dbReference type="RefSeq" id="WP_345401081.1">
    <property type="nucleotide sequence ID" value="NZ_BAABHG010000012.1"/>
</dbReference>
<reference evidence="2" key="1">
    <citation type="journal article" date="2019" name="Int. J. Syst. Evol. Microbiol.">
        <title>The Global Catalogue of Microorganisms (GCM) 10K type strain sequencing project: providing services to taxonomists for standard genome sequencing and annotation.</title>
        <authorList>
            <consortium name="The Broad Institute Genomics Platform"/>
            <consortium name="The Broad Institute Genome Sequencing Center for Infectious Disease"/>
            <person name="Wu L."/>
            <person name="Ma J."/>
        </authorList>
    </citation>
    <scope>NUCLEOTIDE SEQUENCE [LARGE SCALE GENOMIC DNA]</scope>
    <source>
        <strain evidence="2">CGMCC 4.7643</strain>
    </source>
</reference>
<dbReference type="EMBL" id="JBHUKU010000015">
    <property type="protein sequence ID" value="MFD2462313.1"/>
    <property type="molecule type" value="Genomic_DNA"/>
</dbReference>
<dbReference type="Proteomes" id="UP001597419">
    <property type="component" value="Unassembled WGS sequence"/>
</dbReference>
<sequence>MAFYEYEHSETTSAPAAAVWALWADTATWAEWDGSVTSVTMSGPFAVGTSGTMVIDGRPVPFTLIEVEPGRGFTDETRLPDATLRFEHRLEDLDEGTRIHYRITVDGPADLGPAVTEDTPDAMRALAKRAEACSVA</sequence>
<dbReference type="SUPFAM" id="SSF55961">
    <property type="entry name" value="Bet v1-like"/>
    <property type="match status" value="1"/>
</dbReference>
<accession>A0ABW5GN63</accession>
<evidence type="ECO:0000313" key="2">
    <source>
        <dbReference type="Proteomes" id="UP001597419"/>
    </source>
</evidence>
<dbReference type="Pfam" id="PF10604">
    <property type="entry name" value="Polyketide_cyc2"/>
    <property type="match status" value="1"/>
</dbReference>
<comment type="caution">
    <text evidence="1">The sequence shown here is derived from an EMBL/GenBank/DDBJ whole genome shotgun (WGS) entry which is preliminary data.</text>
</comment>
<dbReference type="Gene3D" id="3.30.530.20">
    <property type="match status" value="1"/>
</dbReference>
<protein>
    <submittedName>
        <fullName evidence="1">SRPBCC family protein</fullName>
    </submittedName>
</protein>
<keyword evidence="2" id="KW-1185">Reference proteome</keyword>
<evidence type="ECO:0000313" key="1">
    <source>
        <dbReference type="EMBL" id="MFD2462313.1"/>
    </source>
</evidence>
<dbReference type="InterPro" id="IPR023393">
    <property type="entry name" value="START-like_dom_sf"/>
</dbReference>